<sequence>MTRLPEVDAVVADTGFSGHVRVEQDGVVVHDEAYGLADRAHAVPMTPETSIGVASGAKTFTALAVLRLVEEGRLTLETRARELLGADLPLIDDAVTVEQLLSHRSGIGDYLDEDVVEDFSTFSLPVPLRSLDSAESYLTVLDGFPQKFPPGTGFSYCNGGFCVLALLAERAGGEPFHDLVRSLVIEPAGLAHTAYLRSDALPDNAAWGYLHGPDHAEALRTNVLHLPVVGGGDGGIFTTAGDVCALWAALDAGRVVSPATWADAQRSRSDVDDNEGYGLGVWRWGAATELRGSDVGASFGSVHQARRLTWAVLSNTSDGAWPMVIRLAQVLLGEGQAP</sequence>
<dbReference type="Gene3D" id="3.40.710.10">
    <property type="entry name" value="DD-peptidase/beta-lactamase superfamily"/>
    <property type="match status" value="1"/>
</dbReference>
<dbReference type="EMBL" id="BAAAQQ010000008">
    <property type="protein sequence ID" value="GAA2122253.1"/>
    <property type="molecule type" value="Genomic_DNA"/>
</dbReference>
<dbReference type="PANTHER" id="PTHR46825">
    <property type="entry name" value="D-ALANYL-D-ALANINE-CARBOXYPEPTIDASE/ENDOPEPTIDASE AMPH"/>
    <property type="match status" value="1"/>
</dbReference>
<comment type="subcellular location">
    <subcellularLocation>
        <location evidence="1">Membrane</location>
    </subcellularLocation>
</comment>
<evidence type="ECO:0000313" key="5">
    <source>
        <dbReference type="Proteomes" id="UP001500575"/>
    </source>
</evidence>
<feature type="domain" description="Beta-lactamase-related" evidence="3">
    <location>
        <begin position="20"/>
        <end position="328"/>
    </location>
</feature>
<gene>
    <name evidence="4" type="ORF">GCM10009843_17170</name>
</gene>
<organism evidence="4 5">
    <name type="scientific">Nocardioides bigeumensis</name>
    <dbReference type="NCBI Taxonomy" id="433657"/>
    <lineage>
        <taxon>Bacteria</taxon>
        <taxon>Bacillati</taxon>
        <taxon>Actinomycetota</taxon>
        <taxon>Actinomycetes</taxon>
        <taxon>Propionibacteriales</taxon>
        <taxon>Nocardioidaceae</taxon>
        <taxon>Nocardioides</taxon>
    </lineage>
</organism>
<evidence type="ECO:0000313" key="4">
    <source>
        <dbReference type="EMBL" id="GAA2122253.1"/>
    </source>
</evidence>
<evidence type="ECO:0000259" key="3">
    <source>
        <dbReference type="Pfam" id="PF00144"/>
    </source>
</evidence>
<keyword evidence="5" id="KW-1185">Reference proteome</keyword>
<keyword evidence="2" id="KW-0472">Membrane</keyword>
<dbReference type="InterPro" id="IPR050491">
    <property type="entry name" value="AmpC-like"/>
</dbReference>
<keyword evidence="4" id="KW-0378">Hydrolase</keyword>
<dbReference type="Proteomes" id="UP001500575">
    <property type="component" value="Unassembled WGS sequence"/>
</dbReference>
<dbReference type="Pfam" id="PF00144">
    <property type="entry name" value="Beta-lactamase"/>
    <property type="match status" value="1"/>
</dbReference>
<dbReference type="InterPro" id="IPR012338">
    <property type="entry name" value="Beta-lactam/transpept-like"/>
</dbReference>
<dbReference type="PANTHER" id="PTHR46825:SF11">
    <property type="entry name" value="PENICILLIN-BINDING PROTEIN 4"/>
    <property type="match status" value="1"/>
</dbReference>
<comment type="caution">
    <text evidence="4">The sequence shown here is derived from an EMBL/GenBank/DDBJ whole genome shotgun (WGS) entry which is preliminary data.</text>
</comment>
<evidence type="ECO:0000256" key="1">
    <source>
        <dbReference type="ARBA" id="ARBA00004370"/>
    </source>
</evidence>
<dbReference type="SUPFAM" id="SSF56601">
    <property type="entry name" value="beta-lactamase/transpeptidase-like"/>
    <property type="match status" value="1"/>
</dbReference>
<dbReference type="RefSeq" id="WP_344303277.1">
    <property type="nucleotide sequence ID" value="NZ_BAAAQQ010000008.1"/>
</dbReference>
<reference evidence="5" key="1">
    <citation type="journal article" date="2019" name="Int. J. Syst. Evol. Microbiol.">
        <title>The Global Catalogue of Microorganisms (GCM) 10K type strain sequencing project: providing services to taxonomists for standard genome sequencing and annotation.</title>
        <authorList>
            <consortium name="The Broad Institute Genomics Platform"/>
            <consortium name="The Broad Institute Genome Sequencing Center for Infectious Disease"/>
            <person name="Wu L."/>
            <person name="Ma J."/>
        </authorList>
    </citation>
    <scope>NUCLEOTIDE SEQUENCE [LARGE SCALE GENOMIC DNA]</scope>
    <source>
        <strain evidence="5">JCM 16021</strain>
    </source>
</reference>
<dbReference type="GO" id="GO:0016787">
    <property type="term" value="F:hydrolase activity"/>
    <property type="evidence" value="ECO:0007669"/>
    <property type="project" value="UniProtKB-KW"/>
</dbReference>
<protein>
    <submittedName>
        <fullName evidence="4">Serine hydrolase domain-containing protein</fullName>
    </submittedName>
</protein>
<name>A0ABP5JYV0_9ACTN</name>
<dbReference type="InterPro" id="IPR001466">
    <property type="entry name" value="Beta-lactam-related"/>
</dbReference>
<accession>A0ABP5JYV0</accession>
<evidence type="ECO:0000256" key="2">
    <source>
        <dbReference type="ARBA" id="ARBA00023136"/>
    </source>
</evidence>
<proteinExistence type="predicted"/>